<gene>
    <name evidence="7" type="ORF">CHS0354_042725</name>
</gene>
<dbReference type="AlphaFoldDB" id="A0AAE0S9D8"/>
<dbReference type="Proteomes" id="UP001195483">
    <property type="component" value="Unassembled WGS sequence"/>
</dbReference>
<dbReference type="InterPro" id="IPR011701">
    <property type="entry name" value="MFS"/>
</dbReference>
<dbReference type="InterPro" id="IPR020846">
    <property type="entry name" value="MFS_dom"/>
</dbReference>
<evidence type="ECO:0000256" key="1">
    <source>
        <dbReference type="ARBA" id="ARBA00004141"/>
    </source>
</evidence>
<dbReference type="GO" id="GO:0016020">
    <property type="term" value="C:membrane"/>
    <property type="evidence" value="ECO:0007669"/>
    <property type="project" value="UniProtKB-SubCell"/>
</dbReference>
<comment type="subcellular location">
    <subcellularLocation>
        <location evidence="1">Membrane</location>
        <topology evidence="1">Multi-pass membrane protein</topology>
    </subcellularLocation>
</comment>
<keyword evidence="2 5" id="KW-0812">Transmembrane</keyword>
<feature type="transmembrane region" description="Helical" evidence="5">
    <location>
        <begin position="27"/>
        <end position="47"/>
    </location>
</feature>
<feature type="transmembrane region" description="Helical" evidence="5">
    <location>
        <begin position="399"/>
        <end position="423"/>
    </location>
</feature>
<dbReference type="InterPro" id="IPR036259">
    <property type="entry name" value="MFS_trans_sf"/>
</dbReference>
<name>A0AAE0S9D8_9BIVA</name>
<feature type="transmembrane region" description="Helical" evidence="5">
    <location>
        <begin position="273"/>
        <end position="292"/>
    </location>
</feature>
<keyword evidence="8" id="KW-1185">Reference proteome</keyword>
<proteinExistence type="predicted"/>
<feature type="transmembrane region" description="Helical" evidence="5">
    <location>
        <begin position="123"/>
        <end position="145"/>
    </location>
</feature>
<accession>A0AAE0S9D8</accession>
<evidence type="ECO:0000259" key="6">
    <source>
        <dbReference type="PROSITE" id="PS50850"/>
    </source>
</evidence>
<dbReference type="GO" id="GO:0022857">
    <property type="term" value="F:transmembrane transporter activity"/>
    <property type="evidence" value="ECO:0007669"/>
    <property type="project" value="InterPro"/>
</dbReference>
<reference evidence="7" key="2">
    <citation type="journal article" date="2021" name="Genome Biol. Evol.">
        <title>Developing a high-quality reference genome for a parasitic bivalve with doubly uniparental inheritance (Bivalvia: Unionida).</title>
        <authorList>
            <person name="Smith C.H."/>
        </authorList>
    </citation>
    <scope>NUCLEOTIDE SEQUENCE</scope>
    <source>
        <strain evidence="7">CHS0354</strain>
        <tissue evidence="7">Mantle</tissue>
    </source>
</reference>
<dbReference type="Pfam" id="PF07690">
    <property type="entry name" value="MFS_1"/>
    <property type="match status" value="1"/>
</dbReference>
<evidence type="ECO:0000313" key="7">
    <source>
        <dbReference type="EMBL" id="KAK3587765.1"/>
    </source>
</evidence>
<evidence type="ECO:0000313" key="8">
    <source>
        <dbReference type="Proteomes" id="UP001195483"/>
    </source>
</evidence>
<reference evidence="7" key="1">
    <citation type="journal article" date="2021" name="Genome Biol. Evol.">
        <title>A High-Quality Reference Genome for a Parasitic Bivalve with Doubly Uniparental Inheritance (Bivalvia: Unionida).</title>
        <authorList>
            <person name="Smith C.H."/>
        </authorList>
    </citation>
    <scope>NUCLEOTIDE SEQUENCE</scope>
    <source>
        <strain evidence="7">CHS0354</strain>
    </source>
</reference>
<evidence type="ECO:0000256" key="4">
    <source>
        <dbReference type="ARBA" id="ARBA00023136"/>
    </source>
</evidence>
<dbReference type="EMBL" id="JAEAOA010002357">
    <property type="protein sequence ID" value="KAK3587765.1"/>
    <property type="molecule type" value="Genomic_DNA"/>
</dbReference>
<comment type="caution">
    <text evidence="7">The sequence shown here is derived from an EMBL/GenBank/DDBJ whole genome shotgun (WGS) entry which is preliminary data.</text>
</comment>
<feature type="transmembrane region" description="Helical" evidence="5">
    <location>
        <begin position="218"/>
        <end position="239"/>
    </location>
</feature>
<reference evidence="7" key="3">
    <citation type="submission" date="2023-05" db="EMBL/GenBank/DDBJ databases">
        <authorList>
            <person name="Smith C.H."/>
        </authorList>
    </citation>
    <scope>NUCLEOTIDE SEQUENCE</scope>
    <source>
        <strain evidence="7">CHS0354</strain>
        <tissue evidence="7">Mantle</tissue>
    </source>
</reference>
<feature type="transmembrane region" description="Helical" evidence="5">
    <location>
        <begin position="151"/>
        <end position="175"/>
    </location>
</feature>
<sequence length="474" mass="53032">MSSESSSPQVNIQEHEQAVAIRTSRHWLVGPIGFLYVSGYTLAFTNFSQFVRDKIKRNEYDSTLFNYSSICEVNKSSQQYRLQSEIQEKSAQWQILIPLAGNIIAIFSNLVLGSYTDRFGRKFLFYVSCLGSFFRTIMVAVFMYFDWNLIYFIIPYVIEGISGSSPTMIQAAFIYSADITRQGKERTFGIVLIEMAFGLGSALFGFGSGYVIEWTGFFWPSFMAAGAFLLSVILIVLLPETFSDRLAKRKSKLQTVKDAIGLYFDPKNVGKRWIYIVSIIIFFICTICNGGSFAIEPLYQLGPPFCWTPVQIGWYTALRMLGQQVIGMFLIKLLQRCLTDFQIAILGTVCSASAYTMEGLASTNLMLYLVNVLNIGVNLTVPVIRSIMSCLTPPDKQGAVFSTMSSVTIICHMLNTVLANAIYSATLNLLSGAVFLVYAASNIICVLLVLLLAFGTRTYRRDGYISIEDTVHEK</sequence>
<evidence type="ECO:0000256" key="2">
    <source>
        <dbReference type="ARBA" id="ARBA00022692"/>
    </source>
</evidence>
<dbReference type="PANTHER" id="PTHR23507:SF1">
    <property type="entry name" value="FI18259P1-RELATED"/>
    <property type="match status" value="1"/>
</dbReference>
<feature type="transmembrane region" description="Helical" evidence="5">
    <location>
        <begin position="429"/>
        <end position="454"/>
    </location>
</feature>
<dbReference type="SUPFAM" id="SSF103473">
    <property type="entry name" value="MFS general substrate transporter"/>
    <property type="match status" value="1"/>
</dbReference>
<organism evidence="7 8">
    <name type="scientific">Potamilus streckersoni</name>
    <dbReference type="NCBI Taxonomy" id="2493646"/>
    <lineage>
        <taxon>Eukaryota</taxon>
        <taxon>Metazoa</taxon>
        <taxon>Spiralia</taxon>
        <taxon>Lophotrochozoa</taxon>
        <taxon>Mollusca</taxon>
        <taxon>Bivalvia</taxon>
        <taxon>Autobranchia</taxon>
        <taxon>Heteroconchia</taxon>
        <taxon>Palaeoheterodonta</taxon>
        <taxon>Unionida</taxon>
        <taxon>Unionoidea</taxon>
        <taxon>Unionidae</taxon>
        <taxon>Ambleminae</taxon>
        <taxon>Lampsilini</taxon>
        <taxon>Potamilus</taxon>
    </lineage>
</organism>
<dbReference type="PROSITE" id="PS50850">
    <property type="entry name" value="MFS"/>
    <property type="match status" value="1"/>
</dbReference>
<protein>
    <recommendedName>
        <fullName evidence="6">Major facilitator superfamily (MFS) profile domain-containing protein</fullName>
    </recommendedName>
</protein>
<dbReference type="PANTHER" id="PTHR23507">
    <property type="entry name" value="ZGC:174356"/>
    <property type="match status" value="1"/>
</dbReference>
<feature type="domain" description="Major facilitator superfamily (MFS) profile" evidence="6">
    <location>
        <begin position="32"/>
        <end position="457"/>
    </location>
</feature>
<feature type="transmembrane region" description="Helical" evidence="5">
    <location>
        <begin position="367"/>
        <end position="387"/>
    </location>
</feature>
<dbReference type="Gene3D" id="1.20.1250.20">
    <property type="entry name" value="MFS general substrate transporter like domains"/>
    <property type="match status" value="1"/>
</dbReference>
<evidence type="ECO:0000256" key="5">
    <source>
        <dbReference type="SAM" id="Phobius"/>
    </source>
</evidence>
<keyword evidence="3 5" id="KW-1133">Transmembrane helix</keyword>
<feature type="transmembrane region" description="Helical" evidence="5">
    <location>
        <begin position="91"/>
        <end position="111"/>
    </location>
</feature>
<keyword evidence="4 5" id="KW-0472">Membrane</keyword>
<feature type="transmembrane region" description="Helical" evidence="5">
    <location>
        <begin position="187"/>
        <end position="212"/>
    </location>
</feature>
<evidence type="ECO:0000256" key="3">
    <source>
        <dbReference type="ARBA" id="ARBA00022989"/>
    </source>
</evidence>